<evidence type="ECO:0000259" key="7">
    <source>
        <dbReference type="Pfam" id="PF01397"/>
    </source>
</evidence>
<evidence type="ECO:0000313" key="10">
    <source>
        <dbReference type="Proteomes" id="UP000823388"/>
    </source>
</evidence>
<dbReference type="FunFam" id="1.10.600.10:FF:000005">
    <property type="entry name" value="Ent-kaur-16-ene synthase, chloroplastic"/>
    <property type="match status" value="1"/>
</dbReference>
<dbReference type="SUPFAM" id="SSF48576">
    <property type="entry name" value="Terpenoid synthases"/>
    <property type="match status" value="1"/>
</dbReference>
<keyword evidence="6" id="KW-0456">Lyase</keyword>
<accession>A0A8T0VMU7</accession>
<keyword evidence="5" id="KW-0460">Magnesium</keyword>
<feature type="domain" description="Terpene synthase N-terminal" evidence="7">
    <location>
        <begin position="246"/>
        <end position="426"/>
    </location>
</feature>
<dbReference type="Gene3D" id="1.10.600.10">
    <property type="entry name" value="Farnesyl Diphosphate Synthase"/>
    <property type="match status" value="1"/>
</dbReference>
<reference evidence="9" key="1">
    <citation type="submission" date="2020-05" db="EMBL/GenBank/DDBJ databases">
        <title>WGS assembly of Panicum virgatum.</title>
        <authorList>
            <person name="Lovell J.T."/>
            <person name="Jenkins J."/>
            <person name="Shu S."/>
            <person name="Juenger T.E."/>
            <person name="Schmutz J."/>
        </authorList>
    </citation>
    <scope>NUCLEOTIDE SEQUENCE</scope>
    <source>
        <strain evidence="9">AP13</strain>
    </source>
</reference>
<dbReference type="SUPFAM" id="SSF48239">
    <property type="entry name" value="Terpenoid cyclases/Protein prenyltransferases"/>
    <property type="match status" value="2"/>
</dbReference>
<evidence type="ECO:0000256" key="6">
    <source>
        <dbReference type="ARBA" id="ARBA00023239"/>
    </source>
</evidence>
<name>A0A8T0VMU7_PANVG</name>
<dbReference type="AlphaFoldDB" id="A0A8T0VMU7"/>
<dbReference type="InterPro" id="IPR001906">
    <property type="entry name" value="Terpene_synth_N"/>
</dbReference>
<evidence type="ECO:0000313" key="9">
    <source>
        <dbReference type="EMBL" id="KAG2634584.1"/>
    </source>
</evidence>
<dbReference type="EMBL" id="CM029040">
    <property type="protein sequence ID" value="KAG2634584.1"/>
    <property type="molecule type" value="Genomic_DNA"/>
</dbReference>
<dbReference type="Pfam" id="PF03936">
    <property type="entry name" value="Terpene_synth_C"/>
    <property type="match status" value="1"/>
</dbReference>
<dbReference type="InterPro" id="IPR008949">
    <property type="entry name" value="Isoprenoid_synthase_dom_sf"/>
</dbReference>
<evidence type="ECO:0000256" key="4">
    <source>
        <dbReference type="ARBA" id="ARBA00022821"/>
    </source>
</evidence>
<dbReference type="GO" id="GO:0000287">
    <property type="term" value="F:magnesium ion binding"/>
    <property type="evidence" value="ECO:0007669"/>
    <property type="project" value="InterPro"/>
</dbReference>
<proteinExistence type="inferred from homology"/>
<evidence type="ECO:0000259" key="8">
    <source>
        <dbReference type="Pfam" id="PF03936"/>
    </source>
</evidence>
<dbReference type="InterPro" id="IPR008930">
    <property type="entry name" value="Terpenoid_cyclase/PrenylTrfase"/>
</dbReference>
<evidence type="ECO:0000256" key="1">
    <source>
        <dbReference type="ARBA" id="ARBA00001946"/>
    </source>
</evidence>
<dbReference type="Gene3D" id="1.50.10.160">
    <property type="match status" value="1"/>
</dbReference>
<dbReference type="FunFam" id="1.50.10.130:FF:000002">
    <property type="entry name" value="Ent-copalyl diphosphate synthase, chloroplastic"/>
    <property type="match status" value="1"/>
</dbReference>
<dbReference type="SFLD" id="SFLDG01014">
    <property type="entry name" value="Terpene_Cyclase_Like_1_N-term"/>
    <property type="match status" value="1"/>
</dbReference>
<gene>
    <name evidence="9" type="ORF">PVAP13_2NG177700</name>
</gene>
<dbReference type="GO" id="GO:0010333">
    <property type="term" value="F:terpene synthase activity"/>
    <property type="evidence" value="ECO:0007669"/>
    <property type="project" value="InterPro"/>
</dbReference>
<dbReference type="InterPro" id="IPR005630">
    <property type="entry name" value="Terpene_synthase_metal-bd"/>
</dbReference>
<protein>
    <submittedName>
        <fullName evidence="9">Uncharacterized protein</fullName>
    </submittedName>
</protein>
<dbReference type="Pfam" id="PF01397">
    <property type="entry name" value="Terpene_synth"/>
    <property type="match status" value="1"/>
</dbReference>
<dbReference type="PANTHER" id="PTHR31739">
    <property type="entry name" value="ENT-COPALYL DIPHOSPHATE SYNTHASE, CHLOROPLASTIC"/>
    <property type="match status" value="1"/>
</dbReference>
<evidence type="ECO:0000256" key="2">
    <source>
        <dbReference type="ARBA" id="ARBA00006333"/>
    </source>
</evidence>
<sequence length="829" mass="94302">MAAKQQLLAVLRPAGQKQKQHVNMRHRQRPPAFTEDVYQGPKRSLCTEACTSTDSLPHRQKRNLENGITEKLLLTKQCPSTYDTAWVSMVPAQGSPQTPRFPQFVQWIQQNQNDDGSWGLGNLDLSLLGKDAITSTTACILALKRWSIGNEQIMKGLHFIRENYSRIKDENCFSPVGFNLIFPRMITIGIDMGLEFPLSESDIDWVSGLREMELLRHDSVEASRRNGYYMAYVAEGLGDMQEINQALMYQRKNGSLFNSPAATAAAAIHTQDPGSLMYLDFLAEKCSSSVPTVYPMDIYSQLCLVDTLEKIGIAHHFPSEIKHIVNMVYRSWLEKDEEIIMDMETCAMAFRILRVHGYDISSDALSHLAHQVLRFNSSVSDDVNNAKALLELYKASRIRIFEDEWSLDNIESCTRKLLNQQFCSRKFQGSRTLQEVANIGEYGLKFPFYPGTLEPAQQKWTIERYDIKHVQMRKSAFMAPHSDERFLTLAIEEFRSSQSVYQEELACIKRWAEEIGLHQLKFARVMPLDVFVFMASTVFAPELYDASIAWMKNSILTTVVDDFFENQGSIEELKNLVALIEKWDAHEEVGFCSENVEALFYAVYSTNSQIGAKAEEIQNRSIMCHIAEVWSDVVRAYMIEQEWTRERHVPTMQEYMCAAEVSIALGAIVAPSLYLVGPKLSEGMIRSSEYKDLLRHMRTSVRFLNDLGTYKKEMTHGCINSVLLKARVSDLSMSPASIETAKTGICEAIADSQRELLRLVLRDGGPIPRLCRDIFWNTYRIGQRFYSQGDGFGMPQELVAAVNAVVHEPLNKEVMLPPRKKRGYSSALV</sequence>
<dbReference type="InterPro" id="IPR036965">
    <property type="entry name" value="Terpene_synth_N_sf"/>
</dbReference>
<keyword evidence="3" id="KW-0479">Metal-binding</keyword>
<dbReference type="GO" id="GO:0016102">
    <property type="term" value="P:diterpenoid biosynthetic process"/>
    <property type="evidence" value="ECO:0007669"/>
    <property type="project" value="TreeGrafter"/>
</dbReference>
<dbReference type="Gene3D" id="1.50.10.130">
    <property type="entry name" value="Terpene synthase, N-terminal domain"/>
    <property type="match status" value="1"/>
</dbReference>
<keyword evidence="10" id="KW-1185">Reference proteome</keyword>
<evidence type="ECO:0000256" key="3">
    <source>
        <dbReference type="ARBA" id="ARBA00022723"/>
    </source>
</evidence>
<feature type="domain" description="Terpene synthase metal-binding" evidence="8">
    <location>
        <begin position="514"/>
        <end position="734"/>
    </location>
</feature>
<dbReference type="PANTHER" id="PTHR31739:SF17">
    <property type="entry name" value="ENT-SANDARACOPIMARA-8(14),15-DIENE SYNTHASE, CHLOROPLASTIC"/>
    <property type="match status" value="1"/>
</dbReference>
<organism evidence="9 10">
    <name type="scientific">Panicum virgatum</name>
    <name type="common">Blackwell switchgrass</name>
    <dbReference type="NCBI Taxonomy" id="38727"/>
    <lineage>
        <taxon>Eukaryota</taxon>
        <taxon>Viridiplantae</taxon>
        <taxon>Streptophyta</taxon>
        <taxon>Embryophyta</taxon>
        <taxon>Tracheophyta</taxon>
        <taxon>Spermatophyta</taxon>
        <taxon>Magnoliopsida</taxon>
        <taxon>Liliopsida</taxon>
        <taxon>Poales</taxon>
        <taxon>Poaceae</taxon>
        <taxon>PACMAD clade</taxon>
        <taxon>Panicoideae</taxon>
        <taxon>Panicodae</taxon>
        <taxon>Paniceae</taxon>
        <taxon>Panicinae</taxon>
        <taxon>Panicum</taxon>
        <taxon>Panicum sect. Hiantes</taxon>
    </lineage>
</organism>
<comment type="similarity">
    <text evidence="2">Belongs to the terpene synthase family.</text>
</comment>
<dbReference type="InterPro" id="IPR050148">
    <property type="entry name" value="Terpene_synthase-like"/>
</dbReference>
<comment type="cofactor">
    <cofactor evidence="1">
        <name>Mg(2+)</name>
        <dbReference type="ChEBI" id="CHEBI:18420"/>
    </cofactor>
</comment>
<keyword evidence="4" id="KW-0611">Plant defense</keyword>
<comment type="caution">
    <text evidence="9">The sequence shown here is derived from an EMBL/GenBank/DDBJ whole genome shotgun (WGS) entry which is preliminary data.</text>
</comment>
<evidence type="ECO:0000256" key="5">
    <source>
        <dbReference type="ARBA" id="ARBA00022842"/>
    </source>
</evidence>
<dbReference type="SMR" id="A0A8T0VMU7"/>
<dbReference type="GO" id="GO:0006952">
    <property type="term" value="P:defense response"/>
    <property type="evidence" value="ECO:0007669"/>
    <property type="project" value="UniProtKB-KW"/>
</dbReference>
<dbReference type="Proteomes" id="UP000823388">
    <property type="component" value="Chromosome 2N"/>
</dbReference>